<dbReference type="AlphaFoldDB" id="A0A1P8WQP7"/>
<feature type="transmembrane region" description="Helical" evidence="2">
    <location>
        <begin position="12"/>
        <end position="34"/>
    </location>
</feature>
<sequence length="399" mass="45227">MTTTAPPRDLQSIVMPVFAFFVALFLCYAVPLIVPEETKRTTHDVLTSVSQPLTEEPSFDVPIEPVPLESVAATTRLEEAEDRLVRNMEFFDSRFERFTADLRVAEDKALSRSDLVGTRYELRALQDQLVTLRDLTREWDDINSELLSDRTGQQIAAGRDLLEQYVLLADQPRLSQRDVEELTERLEPLSQFIAMLEDQDKVPYEPGERFQTRLVSMNGHISEAVREYEDSLAELRRMMRESRSQEPGEEILRDAMSRWRLEQKRRAASSTAAVPADTGPAKSEAPPEASEPPSKSPKQRRDAPPGRTMLAHRSVLSRLKPYNPDWSQHMVSPPAPVERQTDPVAEDSRTVPAAPAPPIVRPPVPVSQTGTQTIQTRCRCGPCCRCRHRCQPVHRCVLR</sequence>
<dbReference type="Proteomes" id="UP000187735">
    <property type="component" value="Chromosome"/>
</dbReference>
<organism evidence="3 4">
    <name type="scientific">Fuerstiella marisgermanici</name>
    <dbReference type="NCBI Taxonomy" id="1891926"/>
    <lineage>
        <taxon>Bacteria</taxon>
        <taxon>Pseudomonadati</taxon>
        <taxon>Planctomycetota</taxon>
        <taxon>Planctomycetia</taxon>
        <taxon>Planctomycetales</taxon>
        <taxon>Planctomycetaceae</taxon>
        <taxon>Fuerstiella</taxon>
    </lineage>
</organism>
<evidence type="ECO:0000256" key="2">
    <source>
        <dbReference type="SAM" id="Phobius"/>
    </source>
</evidence>
<keyword evidence="2" id="KW-0812">Transmembrane</keyword>
<name>A0A1P8WQP7_9PLAN</name>
<dbReference type="EMBL" id="CP017641">
    <property type="protein sequence ID" value="APZ96372.1"/>
    <property type="molecule type" value="Genomic_DNA"/>
</dbReference>
<gene>
    <name evidence="3" type="ORF">Fuma_06041</name>
</gene>
<feature type="compositionally biased region" description="Pro residues" evidence="1">
    <location>
        <begin position="354"/>
        <end position="365"/>
    </location>
</feature>
<dbReference type="KEGG" id="fmr:Fuma_06041"/>
<keyword evidence="2" id="KW-1133">Transmembrane helix</keyword>
<proteinExistence type="predicted"/>
<keyword evidence="4" id="KW-1185">Reference proteome</keyword>
<evidence type="ECO:0000256" key="1">
    <source>
        <dbReference type="SAM" id="MobiDB-lite"/>
    </source>
</evidence>
<dbReference type="RefSeq" id="WP_077027413.1">
    <property type="nucleotide sequence ID" value="NZ_CP017641.1"/>
</dbReference>
<feature type="region of interest" description="Disordered" evidence="1">
    <location>
        <begin position="327"/>
        <end position="368"/>
    </location>
</feature>
<accession>A0A1P8WQP7</accession>
<evidence type="ECO:0000313" key="4">
    <source>
        <dbReference type="Proteomes" id="UP000187735"/>
    </source>
</evidence>
<evidence type="ECO:0000313" key="3">
    <source>
        <dbReference type="EMBL" id="APZ96372.1"/>
    </source>
</evidence>
<protein>
    <submittedName>
        <fullName evidence="3">Uncharacterized protein</fullName>
    </submittedName>
</protein>
<keyword evidence="2" id="KW-0472">Membrane</keyword>
<feature type="region of interest" description="Disordered" evidence="1">
    <location>
        <begin position="262"/>
        <end position="307"/>
    </location>
</feature>
<reference evidence="3 4" key="1">
    <citation type="journal article" date="2016" name="Front. Microbiol.">
        <title>Fuerstia marisgermanicae gen. nov., sp. nov., an Unusual Member of the Phylum Planctomycetes from the German Wadden Sea.</title>
        <authorList>
            <person name="Kohn T."/>
            <person name="Heuer A."/>
            <person name="Jogler M."/>
            <person name="Vollmers J."/>
            <person name="Boedeker C."/>
            <person name="Bunk B."/>
            <person name="Rast P."/>
            <person name="Borchert D."/>
            <person name="Glockner I."/>
            <person name="Freese H.M."/>
            <person name="Klenk H.P."/>
            <person name="Overmann J."/>
            <person name="Kaster A.K."/>
            <person name="Rohde M."/>
            <person name="Wiegand S."/>
            <person name="Jogler C."/>
        </authorList>
    </citation>
    <scope>NUCLEOTIDE SEQUENCE [LARGE SCALE GENOMIC DNA]</scope>
    <source>
        <strain evidence="3 4">NH11</strain>
    </source>
</reference>
<feature type="compositionally biased region" description="Low complexity" evidence="1">
    <location>
        <begin position="280"/>
        <end position="293"/>
    </location>
</feature>